<dbReference type="Proteomes" id="UP000310477">
    <property type="component" value="Unassembled WGS sequence"/>
</dbReference>
<gene>
    <name evidence="1" type="ORF">FA045_01145</name>
</gene>
<keyword evidence="2" id="KW-1185">Reference proteome</keyword>
<dbReference type="Pfam" id="PF07617">
    <property type="entry name" value="DUF1579"/>
    <property type="match status" value="1"/>
</dbReference>
<comment type="caution">
    <text evidence="1">The sequence shown here is derived from an EMBL/GenBank/DDBJ whole genome shotgun (WGS) entry which is preliminary data.</text>
</comment>
<proteinExistence type="predicted"/>
<accession>A0A4U1CAZ2</accession>
<evidence type="ECO:0000313" key="1">
    <source>
        <dbReference type="EMBL" id="TKC03206.1"/>
    </source>
</evidence>
<dbReference type="RefSeq" id="WP_136873588.1">
    <property type="nucleotide sequence ID" value="NZ_SWBO01000001.1"/>
</dbReference>
<sequence length="166" mass="18816">MSKSKFEISKESGPHLRLATLAGSWEGNTSTWFEKDILADEAPMRAKISMLMDGRFINYEYSSTLNGKPYEGIMTWAYDLGNEKCQCSWVDSFHMGTAIMHSEGQETRNGFSVTGTYGWIGIGEPWSWRTELEIINPDQFIIRAFNISPAGDEAKATETIYHRVKL</sequence>
<dbReference type="OrthoDB" id="277821at2"/>
<dbReference type="InterPro" id="IPR011473">
    <property type="entry name" value="DUF1579"/>
</dbReference>
<protein>
    <submittedName>
        <fullName evidence="1">DUF1579 domain-containing protein</fullName>
    </submittedName>
</protein>
<dbReference type="AlphaFoldDB" id="A0A4U1CAZ2"/>
<name>A0A4U1CAZ2_9SPHI</name>
<evidence type="ECO:0000313" key="2">
    <source>
        <dbReference type="Proteomes" id="UP000310477"/>
    </source>
</evidence>
<reference evidence="1 2" key="1">
    <citation type="submission" date="2019-04" db="EMBL/GenBank/DDBJ databases">
        <title>Pedobacter sp. AR-2-6 sp. nov., isolated from Arctic soil.</title>
        <authorList>
            <person name="Dahal R.H."/>
            <person name="Kim D.-U."/>
        </authorList>
    </citation>
    <scope>NUCLEOTIDE SEQUENCE [LARGE SCALE GENOMIC DNA]</scope>
    <source>
        <strain evidence="1 2">AR-2-6</strain>
    </source>
</reference>
<organism evidence="1 2">
    <name type="scientific">Pedobacter cryotolerans</name>
    <dbReference type="NCBI Taxonomy" id="2571270"/>
    <lineage>
        <taxon>Bacteria</taxon>
        <taxon>Pseudomonadati</taxon>
        <taxon>Bacteroidota</taxon>
        <taxon>Sphingobacteriia</taxon>
        <taxon>Sphingobacteriales</taxon>
        <taxon>Sphingobacteriaceae</taxon>
        <taxon>Pedobacter</taxon>
    </lineage>
</organism>
<dbReference type="EMBL" id="SWBO01000001">
    <property type="protein sequence ID" value="TKC03206.1"/>
    <property type="molecule type" value="Genomic_DNA"/>
</dbReference>